<dbReference type="OrthoDB" id="5570877at2"/>
<evidence type="ECO:0000259" key="1">
    <source>
        <dbReference type="PROSITE" id="PS51186"/>
    </source>
</evidence>
<evidence type="ECO:0000313" key="2">
    <source>
        <dbReference type="EMBL" id="SMO41490.1"/>
    </source>
</evidence>
<dbReference type="GO" id="GO:0016747">
    <property type="term" value="F:acyltransferase activity, transferring groups other than amino-acyl groups"/>
    <property type="evidence" value="ECO:0007669"/>
    <property type="project" value="InterPro"/>
</dbReference>
<organism evidence="2 3">
    <name type="scientific">Fodinibius sediminis</name>
    <dbReference type="NCBI Taxonomy" id="1214077"/>
    <lineage>
        <taxon>Bacteria</taxon>
        <taxon>Pseudomonadati</taxon>
        <taxon>Balneolota</taxon>
        <taxon>Balneolia</taxon>
        <taxon>Balneolales</taxon>
        <taxon>Balneolaceae</taxon>
        <taxon>Fodinibius</taxon>
    </lineage>
</organism>
<dbReference type="PROSITE" id="PS51186">
    <property type="entry name" value="GNAT"/>
    <property type="match status" value="1"/>
</dbReference>
<dbReference type="Proteomes" id="UP000317593">
    <property type="component" value="Unassembled WGS sequence"/>
</dbReference>
<dbReference type="EMBL" id="FXTH01000002">
    <property type="protein sequence ID" value="SMO41490.1"/>
    <property type="molecule type" value="Genomic_DNA"/>
</dbReference>
<keyword evidence="2" id="KW-0808">Transferase</keyword>
<reference evidence="2 3" key="1">
    <citation type="submission" date="2017-05" db="EMBL/GenBank/DDBJ databases">
        <authorList>
            <person name="Varghese N."/>
            <person name="Submissions S."/>
        </authorList>
    </citation>
    <scope>NUCLEOTIDE SEQUENCE [LARGE SCALE GENOMIC DNA]</scope>
    <source>
        <strain evidence="2 3">DSM 21194</strain>
    </source>
</reference>
<gene>
    <name evidence="2" type="ORF">SAMN06265218_102151</name>
</gene>
<keyword evidence="3" id="KW-1185">Reference proteome</keyword>
<sequence length="331" mass="37677">MKGHKLNIRHADEGDRQAILNLLDAVFSENQRSSTRRGDDFWQWKFKSSVFGSSVINVAEEEGKIVGIDHLWPWELKCRGTIIKAYQPCDSVVAADYRGRGIFKQLRMRGIEEAVNSNHQLLFNFPNNNSLPVNLKIGGQYLDEISWWVKILKPISMTMGTLSGELSTSLSIDDAFSLDIGLLDILAREGENFDQYVSINRKAGFHKWRYHDRPNRQYGMVSIERCSKMIGAIFTLNRKGASREMVLVDILGDPALSGYLFREVVEVARSLNAAFLALMDNRRFGTPKLWKNGFIKKKMKHMVALPIDLAIENKVSRIENWSLVAGMHDSI</sequence>
<feature type="domain" description="N-acetyltransferase" evidence="1">
    <location>
        <begin position="6"/>
        <end position="158"/>
    </location>
</feature>
<dbReference type="RefSeq" id="WP_142713035.1">
    <property type="nucleotide sequence ID" value="NZ_FXTH01000002.1"/>
</dbReference>
<dbReference type="Pfam" id="PF13527">
    <property type="entry name" value="Acetyltransf_9"/>
    <property type="match status" value="1"/>
</dbReference>
<dbReference type="AlphaFoldDB" id="A0A521B453"/>
<proteinExistence type="predicted"/>
<dbReference type="InterPro" id="IPR000182">
    <property type="entry name" value="GNAT_dom"/>
</dbReference>
<dbReference type="SUPFAM" id="SSF55729">
    <property type="entry name" value="Acyl-CoA N-acyltransferases (Nat)"/>
    <property type="match status" value="1"/>
</dbReference>
<dbReference type="InterPro" id="IPR016181">
    <property type="entry name" value="Acyl_CoA_acyltransferase"/>
</dbReference>
<name>A0A521B453_9BACT</name>
<accession>A0A521B453</accession>
<evidence type="ECO:0000313" key="3">
    <source>
        <dbReference type="Proteomes" id="UP000317593"/>
    </source>
</evidence>
<dbReference type="Gene3D" id="3.40.630.30">
    <property type="match status" value="1"/>
</dbReference>
<protein>
    <submittedName>
        <fullName evidence="2">Acetyltransferase (GNAT) domain-containing protein</fullName>
    </submittedName>
</protein>